<dbReference type="PANTHER" id="PTHR46060:SF1">
    <property type="entry name" value="MARINER MOS1 TRANSPOSASE-LIKE PROTEIN"/>
    <property type="match status" value="1"/>
</dbReference>
<dbReference type="PANTHER" id="PTHR46060">
    <property type="entry name" value="MARINER MOS1 TRANSPOSASE-LIKE PROTEIN"/>
    <property type="match status" value="1"/>
</dbReference>
<dbReference type="AlphaFoldDB" id="A0A3P8DF06"/>
<dbReference type="GO" id="GO:0003677">
    <property type="term" value="F:DNA binding"/>
    <property type="evidence" value="ECO:0007669"/>
    <property type="project" value="UniProtKB-KW"/>
</dbReference>
<feature type="domain" description="Homeobox" evidence="3">
    <location>
        <begin position="1"/>
        <end position="29"/>
    </location>
</feature>
<evidence type="ECO:0000313" key="5">
    <source>
        <dbReference type="Proteomes" id="UP000050761"/>
    </source>
</evidence>
<accession>A0A3P8DF06</accession>
<organism evidence="4">
    <name type="scientific">Heligmosomoides polygyrus</name>
    <name type="common">Parasitic roundworm</name>
    <dbReference type="NCBI Taxonomy" id="6339"/>
    <lineage>
        <taxon>Eukaryota</taxon>
        <taxon>Metazoa</taxon>
        <taxon>Ecdysozoa</taxon>
        <taxon>Nematoda</taxon>
        <taxon>Chromadorea</taxon>
        <taxon>Rhabditida</taxon>
        <taxon>Rhabditina</taxon>
        <taxon>Rhabditomorpha</taxon>
        <taxon>Strongyloidea</taxon>
        <taxon>Heligmosomidae</taxon>
        <taxon>Heligmosomoides</taxon>
    </lineage>
</organism>
<keyword evidence="2" id="KW-0238">DNA-binding</keyword>
<gene>
    <name evidence="4" type="ORF">HPBE_LOCUS14295</name>
</gene>
<dbReference type="InterPro" id="IPR009057">
    <property type="entry name" value="Homeodomain-like_sf"/>
</dbReference>
<reference evidence="4 5" key="1">
    <citation type="submission" date="2018-11" db="EMBL/GenBank/DDBJ databases">
        <authorList>
            <consortium name="Pathogen Informatics"/>
        </authorList>
    </citation>
    <scope>NUCLEOTIDE SEQUENCE [LARGE SCALE GENOMIC DNA]</scope>
</reference>
<evidence type="ECO:0000256" key="2">
    <source>
        <dbReference type="RuleBase" id="RU000682"/>
    </source>
</evidence>
<dbReference type="InterPro" id="IPR052709">
    <property type="entry name" value="Transposase-MT_Hybrid"/>
</dbReference>
<dbReference type="Proteomes" id="UP000050761">
    <property type="component" value="Unassembled WGS sequence"/>
</dbReference>
<dbReference type="GO" id="GO:0005634">
    <property type="term" value="C:nucleus"/>
    <property type="evidence" value="ECO:0007669"/>
    <property type="project" value="UniProtKB-SubCell"/>
</dbReference>
<comment type="subcellular location">
    <subcellularLocation>
        <location evidence="1 2">Nucleus</location>
    </subcellularLocation>
</comment>
<dbReference type="OrthoDB" id="9970333at2759"/>
<dbReference type="CDD" id="cd00086">
    <property type="entry name" value="homeodomain"/>
    <property type="match status" value="1"/>
</dbReference>
<sequence>MFLVTQYPDVAAREQLAARLSLSETRIQNNCIEFFFKPGDELARAKIVKKLEVRWEVLPYPPYSPNLAPSDYYLFRALKQHLRDRCFNDRTELESEVEHFFGSQLTSF</sequence>
<dbReference type="InterPro" id="IPR036397">
    <property type="entry name" value="RNaseH_sf"/>
</dbReference>
<evidence type="ECO:0000259" key="3">
    <source>
        <dbReference type="Pfam" id="PF00046"/>
    </source>
</evidence>
<dbReference type="EMBL" id="UZAH01028295">
    <property type="protein sequence ID" value="VDO99148.1"/>
    <property type="molecule type" value="Genomic_DNA"/>
</dbReference>
<dbReference type="WBParaSite" id="HPBE_0001429401-mRNA-1">
    <property type="protein sequence ID" value="HPBE_0001429401-mRNA-1"/>
    <property type="gene ID" value="HPBE_0001429401"/>
</dbReference>
<name>A0A3P8DF06_HELPZ</name>
<keyword evidence="2" id="KW-0539">Nucleus</keyword>
<keyword evidence="2" id="KW-0371">Homeobox</keyword>
<dbReference type="SUPFAM" id="SSF46689">
    <property type="entry name" value="Homeodomain-like"/>
    <property type="match status" value="1"/>
</dbReference>
<evidence type="ECO:0000313" key="6">
    <source>
        <dbReference type="WBParaSite" id="HPBE_0001429401-mRNA-1"/>
    </source>
</evidence>
<evidence type="ECO:0000256" key="1">
    <source>
        <dbReference type="ARBA" id="ARBA00004123"/>
    </source>
</evidence>
<evidence type="ECO:0000313" key="4">
    <source>
        <dbReference type="EMBL" id="VDO99148.1"/>
    </source>
</evidence>
<dbReference type="Gene3D" id="3.30.420.10">
    <property type="entry name" value="Ribonuclease H-like superfamily/Ribonuclease H"/>
    <property type="match status" value="1"/>
</dbReference>
<reference evidence="6" key="2">
    <citation type="submission" date="2019-09" db="UniProtKB">
        <authorList>
            <consortium name="WormBaseParasite"/>
        </authorList>
    </citation>
    <scope>IDENTIFICATION</scope>
</reference>
<protein>
    <submittedName>
        <fullName evidence="6">Homeobox domain-containing protein</fullName>
    </submittedName>
</protein>
<dbReference type="Pfam" id="PF00046">
    <property type="entry name" value="Homeodomain"/>
    <property type="match status" value="1"/>
</dbReference>
<dbReference type="InterPro" id="IPR001356">
    <property type="entry name" value="HD"/>
</dbReference>
<keyword evidence="5" id="KW-1185">Reference proteome</keyword>
<proteinExistence type="predicted"/>